<keyword evidence="1" id="KW-0813">Transport</keyword>
<dbReference type="InterPro" id="IPR058649">
    <property type="entry name" value="CzcB_C"/>
</dbReference>
<feature type="chain" id="PRO_5047086577" description="CzcB-like C-terminal circularly permuted SH3-like domain-containing protein" evidence="2">
    <location>
        <begin position="38"/>
        <end position="294"/>
    </location>
</feature>
<dbReference type="Proteomes" id="UP001055167">
    <property type="component" value="Unassembled WGS sequence"/>
</dbReference>
<dbReference type="EMBL" id="BPQH01000042">
    <property type="protein sequence ID" value="GJD53949.1"/>
    <property type="molecule type" value="Genomic_DNA"/>
</dbReference>
<evidence type="ECO:0000259" key="3">
    <source>
        <dbReference type="Pfam" id="PF25975"/>
    </source>
</evidence>
<keyword evidence="5" id="KW-1185">Reference proteome</keyword>
<evidence type="ECO:0000313" key="4">
    <source>
        <dbReference type="EMBL" id="GJD53949.1"/>
    </source>
</evidence>
<protein>
    <recommendedName>
        <fullName evidence="3">CzcB-like C-terminal circularly permuted SH3-like domain-containing protein</fullName>
    </recommendedName>
</protein>
<evidence type="ECO:0000256" key="1">
    <source>
        <dbReference type="ARBA" id="ARBA00022448"/>
    </source>
</evidence>
<organism evidence="4 5">
    <name type="scientific">Methylobacterium crusticola</name>
    <dbReference type="NCBI Taxonomy" id="1697972"/>
    <lineage>
        <taxon>Bacteria</taxon>
        <taxon>Pseudomonadati</taxon>
        <taxon>Pseudomonadota</taxon>
        <taxon>Alphaproteobacteria</taxon>
        <taxon>Hyphomicrobiales</taxon>
        <taxon>Methylobacteriaceae</taxon>
        <taxon>Methylobacterium</taxon>
    </lineage>
</organism>
<feature type="domain" description="CzcB-like C-terminal circularly permuted SH3-like" evidence="3">
    <location>
        <begin position="235"/>
        <end position="289"/>
    </location>
</feature>
<dbReference type="InterPro" id="IPR051909">
    <property type="entry name" value="MFP_Cation_Efflux"/>
</dbReference>
<dbReference type="PANTHER" id="PTHR30097:SF4">
    <property type="entry name" value="SLR6042 PROTEIN"/>
    <property type="match status" value="1"/>
</dbReference>
<reference evidence="4" key="1">
    <citation type="journal article" date="2021" name="Front. Microbiol.">
        <title>Comprehensive Comparative Genomics and Phenotyping of Methylobacterium Species.</title>
        <authorList>
            <person name="Alessa O."/>
            <person name="Ogura Y."/>
            <person name="Fujitani Y."/>
            <person name="Takami H."/>
            <person name="Hayashi T."/>
            <person name="Sahin N."/>
            <person name="Tani A."/>
        </authorList>
    </citation>
    <scope>NUCLEOTIDE SEQUENCE</scope>
    <source>
        <strain evidence="4">KCTC 52305</strain>
    </source>
</reference>
<name>A0ABQ4RA17_9HYPH</name>
<gene>
    <name evidence="4" type="ORF">OPKNFCMD_6729</name>
</gene>
<proteinExistence type="predicted"/>
<comment type="caution">
    <text evidence="4">The sequence shown here is derived from an EMBL/GenBank/DDBJ whole genome shotgun (WGS) entry which is preliminary data.</text>
</comment>
<evidence type="ECO:0000313" key="5">
    <source>
        <dbReference type="Proteomes" id="UP001055167"/>
    </source>
</evidence>
<sequence>MRPDPRPARPPVARVPGAVLLAGALACGLAAARAAEAEPPRDAAPATVAARKACFSDTVRVTGYLTPRRESYVTLNFEGFRIAEVFVQEGDTVSAGQDLIRFVRAVVDDPVMSTRLPTTFTLKAPQAGTVARSIAQVGVLTSAQSEPLIRIVADRDLDLNVQVPSLYITRIRAGAPTRILVGADTELKGEVRIPATDVDPATQFGRAVLTVPPAPGLRPGLFARALIDAAGSCGLAVPRSAILRRSDTTSVQVMREGRIETRRVVVGFSSEDEVEIRGGLTEGEPVVANAGMAF</sequence>
<reference evidence="4" key="2">
    <citation type="submission" date="2021-08" db="EMBL/GenBank/DDBJ databases">
        <authorList>
            <person name="Tani A."/>
            <person name="Ola A."/>
            <person name="Ogura Y."/>
            <person name="Katsura K."/>
            <person name="Hayashi T."/>
        </authorList>
    </citation>
    <scope>NUCLEOTIDE SEQUENCE</scope>
    <source>
        <strain evidence="4">KCTC 52305</strain>
    </source>
</reference>
<dbReference type="Gene3D" id="2.40.420.20">
    <property type="match status" value="1"/>
</dbReference>
<dbReference type="Pfam" id="PF25975">
    <property type="entry name" value="CzcB_C"/>
    <property type="match status" value="1"/>
</dbReference>
<accession>A0ABQ4RA17</accession>
<keyword evidence="2" id="KW-0732">Signal</keyword>
<dbReference type="RefSeq" id="WP_128564963.1">
    <property type="nucleotide sequence ID" value="NZ_BPQH01000042.1"/>
</dbReference>
<dbReference type="PROSITE" id="PS51257">
    <property type="entry name" value="PROKAR_LIPOPROTEIN"/>
    <property type="match status" value="1"/>
</dbReference>
<dbReference type="PANTHER" id="PTHR30097">
    <property type="entry name" value="CATION EFFLUX SYSTEM PROTEIN CUSB"/>
    <property type="match status" value="1"/>
</dbReference>
<evidence type="ECO:0000256" key="2">
    <source>
        <dbReference type="SAM" id="SignalP"/>
    </source>
</evidence>
<feature type="signal peptide" evidence="2">
    <location>
        <begin position="1"/>
        <end position="37"/>
    </location>
</feature>
<dbReference type="SUPFAM" id="SSF111369">
    <property type="entry name" value="HlyD-like secretion proteins"/>
    <property type="match status" value="1"/>
</dbReference>
<dbReference type="Gene3D" id="2.40.30.170">
    <property type="match status" value="1"/>
</dbReference>